<evidence type="ECO:0000259" key="5">
    <source>
        <dbReference type="Pfam" id="PF17384"/>
    </source>
</evidence>
<gene>
    <name evidence="3" type="primary">rimP</name>
    <name evidence="6" type="ORF">JYU06_03160</name>
</gene>
<dbReference type="SUPFAM" id="SSF74942">
    <property type="entry name" value="YhbC-like, C-terminal domain"/>
    <property type="match status" value="1"/>
</dbReference>
<dbReference type="Gene3D" id="3.30.300.70">
    <property type="entry name" value="RimP-like superfamily, N-terminal"/>
    <property type="match status" value="1"/>
</dbReference>
<organism evidence="6 7">
    <name type="scientific">Desulfotalea psychrophila</name>
    <dbReference type="NCBI Taxonomy" id="84980"/>
    <lineage>
        <taxon>Bacteria</taxon>
        <taxon>Pseudomonadati</taxon>
        <taxon>Thermodesulfobacteriota</taxon>
        <taxon>Desulfobulbia</taxon>
        <taxon>Desulfobulbales</taxon>
        <taxon>Desulfocapsaceae</taxon>
        <taxon>Desulfotalea</taxon>
    </lineage>
</organism>
<dbReference type="PANTHER" id="PTHR33867:SF1">
    <property type="entry name" value="RIBOSOME MATURATION FACTOR RIMP"/>
    <property type="match status" value="1"/>
</dbReference>
<proteinExistence type="inferred from homology"/>
<feature type="domain" description="Ribosome maturation factor RimP N-terminal" evidence="4">
    <location>
        <begin position="13"/>
        <end position="84"/>
    </location>
</feature>
<comment type="function">
    <text evidence="3">Required for maturation of 30S ribosomal subunits.</text>
</comment>
<dbReference type="InterPro" id="IPR028989">
    <property type="entry name" value="RimP_N"/>
</dbReference>
<accession>A0ABS3ATT7</accession>
<reference evidence="6 7" key="1">
    <citation type="submission" date="2021-02" db="EMBL/GenBank/DDBJ databases">
        <title>Activity-based single-cell genomes from oceanic crustal fluid captures similar information to metagenomic and metatranscriptomic surveys with orders of magnitude less sampling.</title>
        <authorList>
            <person name="D'Angelo T.S."/>
            <person name="Orcutt B.N."/>
        </authorList>
    </citation>
    <scope>NUCLEOTIDE SEQUENCE [LARGE SCALE GENOMIC DNA]</scope>
    <source>
        <strain evidence="6">AH-315-G02</strain>
    </source>
</reference>
<evidence type="ECO:0000313" key="7">
    <source>
        <dbReference type="Proteomes" id="UP000717534"/>
    </source>
</evidence>
<dbReference type="InterPro" id="IPR035956">
    <property type="entry name" value="RimP_N_sf"/>
</dbReference>
<keyword evidence="2 3" id="KW-0690">Ribosome biogenesis</keyword>
<dbReference type="Gene3D" id="2.30.30.180">
    <property type="entry name" value="Ribosome maturation factor RimP, C-terminal domain"/>
    <property type="match status" value="1"/>
</dbReference>
<comment type="subcellular location">
    <subcellularLocation>
        <location evidence="3">Cytoplasm</location>
    </subcellularLocation>
</comment>
<sequence>MSDYVIEKVQEFVDSLLPSMDLELIEIQYKPEGEGWVLRLFLDGPDGIGLEQCTKVSRELSFFLDVEDLIPHAFNLEVSSPGIERPLRNEADFKRFAGKKARIKLRHPIDGQKVFIGLIGVSDEQGFELHFEDGTISRFLMDQIKKARLTL</sequence>
<evidence type="ECO:0000256" key="3">
    <source>
        <dbReference type="HAMAP-Rule" id="MF_01077"/>
    </source>
</evidence>
<dbReference type="InterPro" id="IPR028998">
    <property type="entry name" value="RimP_C"/>
</dbReference>
<evidence type="ECO:0000256" key="1">
    <source>
        <dbReference type="ARBA" id="ARBA00022490"/>
    </source>
</evidence>
<dbReference type="HAMAP" id="MF_01077">
    <property type="entry name" value="RimP"/>
    <property type="match status" value="1"/>
</dbReference>
<dbReference type="CDD" id="cd01734">
    <property type="entry name" value="YlxS_C"/>
    <property type="match status" value="1"/>
</dbReference>
<keyword evidence="7" id="KW-1185">Reference proteome</keyword>
<keyword evidence="1 3" id="KW-0963">Cytoplasm</keyword>
<comment type="similarity">
    <text evidence="3">Belongs to the RimP family.</text>
</comment>
<dbReference type="PANTHER" id="PTHR33867">
    <property type="entry name" value="RIBOSOME MATURATION FACTOR RIMP"/>
    <property type="match status" value="1"/>
</dbReference>
<dbReference type="InterPro" id="IPR003728">
    <property type="entry name" value="Ribosome_maturation_RimP"/>
</dbReference>
<protein>
    <recommendedName>
        <fullName evidence="3">Ribosome maturation factor RimP</fullName>
    </recommendedName>
</protein>
<dbReference type="Pfam" id="PF02576">
    <property type="entry name" value="RimP_N"/>
    <property type="match status" value="1"/>
</dbReference>
<evidence type="ECO:0000313" key="6">
    <source>
        <dbReference type="EMBL" id="MBN4068504.1"/>
    </source>
</evidence>
<comment type="caution">
    <text evidence="6">The sequence shown here is derived from an EMBL/GenBank/DDBJ whole genome shotgun (WGS) entry which is preliminary data.</text>
</comment>
<evidence type="ECO:0000259" key="4">
    <source>
        <dbReference type="Pfam" id="PF02576"/>
    </source>
</evidence>
<dbReference type="InterPro" id="IPR036847">
    <property type="entry name" value="RimP_C_sf"/>
</dbReference>
<dbReference type="Proteomes" id="UP000717534">
    <property type="component" value="Unassembled WGS sequence"/>
</dbReference>
<feature type="domain" description="Ribosome maturation factor RimP C-terminal" evidence="5">
    <location>
        <begin position="87"/>
        <end position="150"/>
    </location>
</feature>
<name>A0ABS3ATT7_9BACT</name>
<dbReference type="EMBL" id="JAFITO010000019">
    <property type="protein sequence ID" value="MBN4068504.1"/>
    <property type="molecule type" value="Genomic_DNA"/>
</dbReference>
<dbReference type="SUPFAM" id="SSF75420">
    <property type="entry name" value="YhbC-like, N-terminal domain"/>
    <property type="match status" value="1"/>
</dbReference>
<dbReference type="Pfam" id="PF17384">
    <property type="entry name" value="DUF150_C"/>
    <property type="match status" value="1"/>
</dbReference>
<evidence type="ECO:0000256" key="2">
    <source>
        <dbReference type="ARBA" id="ARBA00022517"/>
    </source>
</evidence>